<dbReference type="AlphaFoldDB" id="A0A815SCP9"/>
<comment type="caution">
    <text evidence="1">The sequence shown here is derived from an EMBL/GenBank/DDBJ whole genome shotgun (WGS) entry which is preliminary data.</text>
</comment>
<dbReference type="EMBL" id="CAJNOQ010021665">
    <property type="protein sequence ID" value="CAF1490229.1"/>
    <property type="molecule type" value="Genomic_DNA"/>
</dbReference>
<dbReference type="EMBL" id="CAJOBC010087155">
    <property type="protein sequence ID" value="CAF4353315.1"/>
    <property type="molecule type" value="Genomic_DNA"/>
</dbReference>
<dbReference type="Proteomes" id="UP000681722">
    <property type="component" value="Unassembled WGS sequence"/>
</dbReference>
<gene>
    <name evidence="1" type="ORF">GPM918_LOCUS36219</name>
    <name evidence="2" type="ORF">SRO942_LOCUS36947</name>
</gene>
<proteinExistence type="predicted"/>
<organism evidence="1 3">
    <name type="scientific">Didymodactylos carnosus</name>
    <dbReference type="NCBI Taxonomy" id="1234261"/>
    <lineage>
        <taxon>Eukaryota</taxon>
        <taxon>Metazoa</taxon>
        <taxon>Spiralia</taxon>
        <taxon>Gnathifera</taxon>
        <taxon>Rotifera</taxon>
        <taxon>Eurotatoria</taxon>
        <taxon>Bdelloidea</taxon>
        <taxon>Philodinida</taxon>
        <taxon>Philodinidae</taxon>
        <taxon>Didymodactylos</taxon>
    </lineage>
</organism>
<reference evidence="1" key="1">
    <citation type="submission" date="2021-02" db="EMBL/GenBank/DDBJ databases">
        <authorList>
            <person name="Nowell W R."/>
        </authorList>
    </citation>
    <scope>NUCLEOTIDE SEQUENCE</scope>
</reference>
<accession>A0A815SCP9</accession>
<feature type="non-terminal residue" evidence="1">
    <location>
        <position position="1"/>
    </location>
</feature>
<keyword evidence="3" id="KW-1185">Reference proteome</keyword>
<evidence type="ECO:0000313" key="1">
    <source>
        <dbReference type="EMBL" id="CAF1490229.1"/>
    </source>
</evidence>
<sequence>PFKILDRVVCFNNRSIIEPEDARTVDLPTSTTTGIPDQIDNVPRLLDEVILKQNNRKQQELAKISQWNEGLTQTVTAQAYIGLFYAWPNHKANCERVYPTWKLRKIAKV</sequence>
<protein>
    <submittedName>
        <fullName evidence="1">Uncharacterized protein</fullName>
    </submittedName>
</protein>
<evidence type="ECO:0000313" key="2">
    <source>
        <dbReference type="EMBL" id="CAF4353315.1"/>
    </source>
</evidence>
<name>A0A815SCP9_9BILA</name>
<evidence type="ECO:0000313" key="3">
    <source>
        <dbReference type="Proteomes" id="UP000663829"/>
    </source>
</evidence>
<dbReference type="Proteomes" id="UP000663829">
    <property type="component" value="Unassembled WGS sequence"/>
</dbReference>